<dbReference type="GO" id="GO:0003824">
    <property type="term" value="F:catalytic activity"/>
    <property type="evidence" value="ECO:0007669"/>
    <property type="project" value="InterPro"/>
</dbReference>
<dbReference type="PROSITE" id="PS51084">
    <property type="entry name" value="HIT_2"/>
    <property type="match status" value="1"/>
</dbReference>
<dbReference type="Gene3D" id="3.30.428.10">
    <property type="entry name" value="HIT-like"/>
    <property type="match status" value="1"/>
</dbReference>
<dbReference type="InterPro" id="IPR011146">
    <property type="entry name" value="HIT-like"/>
</dbReference>
<dbReference type="InterPro" id="IPR039384">
    <property type="entry name" value="HINT"/>
</dbReference>
<evidence type="ECO:0000256" key="2">
    <source>
        <dbReference type="PIRSR" id="PIRSR601310-3"/>
    </source>
</evidence>
<dbReference type="Proteomes" id="UP000238164">
    <property type="component" value="Chromosome 1"/>
</dbReference>
<dbReference type="RefSeq" id="WP_105185640.1">
    <property type="nucleotide sequence ID" value="NZ_BAAAGO010000039.1"/>
</dbReference>
<dbReference type="KEGG" id="mgg:MPLG2_1714"/>
<name>A0A2N9JGM5_9ACTN</name>
<feature type="active site" description="Tele-AMP-histidine intermediate" evidence="1">
    <location>
        <position position="97"/>
    </location>
</feature>
<dbReference type="SUPFAM" id="SSF54197">
    <property type="entry name" value="HIT-like"/>
    <property type="match status" value="1"/>
</dbReference>
<evidence type="ECO:0000256" key="3">
    <source>
        <dbReference type="PROSITE-ProRule" id="PRU00464"/>
    </source>
</evidence>
<evidence type="ECO:0000259" key="4">
    <source>
        <dbReference type="PROSITE" id="PS51084"/>
    </source>
</evidence>
<dbReference type="EMBL" id="LT985188">
    <property type="protein sequence ID" value="SPD86750.1"/>
    <property type="molecule type" value="Genomic_DNA"/>
</dbReference>
<dbReference type="InterPro" id="IPR019808">
    <property type="entry name" value="Histidine_triad_CS"/>
</dbReference>
<dbReference type="OrthoDB" id="9784774at2"/>
<organism evidence="5 6">
    <name type="scientific">Micropruina glycogenica</name>
    <dbReference type="NCBI Taxonomy" id="75385"/>
    <lineage>
        <taxon>Bacteria</taxon>
        <taxon>Bacillati</taxon>
        <taxon>Actinomycetota</taxon>
        <taxon>Actinomycetes</taxon>
        <taxon>Propionibacteriales</taxon>
        <taxon>Nocardioidaceae</taxon>
        <taxon>Micropruina</taxon>
    </lineage>
</organism>
<dbReference type="PANTHER" id="PTHR46648">
    <property type="entry name" value="HIT FAMILY PROTEIN 1"/>
    <property type="match status" value="1"/>
</dbReference>
<feature type="short sequence motif" description="Histidine triad motif" evidence="2 3">
    <location>
        <begin position="95"/>
        <end position="99"/>
    </location>
</feature>
<sequence>MDCLFCAIAAGDIPSRQVYADDAAIAFLDINPFKRGHTLVIPRRHVDDLLAPDEALTEIAPAVSATARLLTERLGADGVNLLVNSGSVAGQEVFHLHVHVVPRYTDDPGLRALTDRTPGIDLDEVAAALTE</sequence>
<accession>A0A2N9JGM5</accession>
<evidence type="ECO:0000256" key="1">
    <source>
        <dbReference type="PIRSR" id="PIRSR601310-1"/>
    </source>
</evidence>
<dbReference type="InterPro" id="IPR036265">
    <property type="entry name" value="HIT-like_sf"/>
</dbReference>
<keyword evidence="6" id="KW-1185">Reference proteome</keyword>
<dbReference type="AlphaFoldDB" id="A0A2N9JGM5"/>
<dbReference type="CDD" id="cd01277">
    <property type="entry name" value="HINT_subgroup"/>
    <property type="match status" value="1"/>
</dbReference>
<evidence type="ECO:0000313" key="6">
    <source>
        <dbReference type="Proteomes" id="UP000238164"/>
    </source>
</evidence>
<dbReference type="PANTHER" id="PTHR46648:SF1">
    <property type="entry name" value="ADENOSINE 5'-MONOPHOSPHORAMIDASE HNT1"/>
    <property type="match status" value="1"/>
</dbReference>
<gene>
    <name evidence="5" type="ORF">MPLG2_1714</name>
</gene>
<dbReference type="Pfam" id="PF01230">
    <property type="entry name" value="HIT"/>
    <property type="match status" value="1"/>
</dbReference>
<feature type="domain" description="HIT" evidence="4">
    <location>
        <begin position="4"/>
        <end position="110"/>
    </location>
</feature>
<dbReference type="PRINTS" id="PR00332">
    <property type="entry name" value="HISTRIAD"/>
</dbReference>
<dbReference type="GO" id="GO:0009117">
    <property type="term" value="P:nucleotide metabolic process"/>
    <property type="evidence" value="ECO:0007669"/>
    <property type="project" value="TreeGrafter"/>
</dbReference>
<evidence type="ECO:0000313" key="5">
    <source>
        <dbReference type="EMBL" id="SPD86750.1"/>
    </source>
</evidence>
<dbReference type="InterPro" id="IPR001310">
    <property type="entry name" value="Histidine_triad_HIT"/>
</dbReference>
<dbReference type="PROSITE" id="PS00892">
    <property type="entry name" value="HIT_1"/>
    <property type="match status" value="1"/>
</dbReference>
<reference evidence="5 6" key="1">
    <citation type="submission" date="2018-02" db="EMBL/GenBank/DDBJ databases">
        <authorList>
            <person name="Cohen D.B."/>
            <person name="Kent A.D."/>
        </authorList>
    </citation>
    <scope>NUCLEOTIDE SEQUENCE [LARGE SCALE GENOMIC DNA]</scope>
    <source>
        <strain evidence="5">1</strain>
    </source>
</reference>
<proteinExistence type="predicted"/>
<protein>
    <recommendedName>
        <fullName evidence="4">HIT domain-containing protein</fullName>
    </recommendedName>
</protein>